<evidence type="ECO:0000256" key="1">
    <source>
        <dbReference type="SAM" id="Phobius"/>
    </source>
</evidence>
<evidence type="ECO:0000313" key="3">
    <source>
        <dbReference type="Proteomes" id="UP000249432"/>
    </source>
</evidence>
<dbReference type="Proteomes" id="UP000249432">
    <property type="component" value="Unassembled WGS sequence"/>
</dbReference>
<keyword evidence="1" id="KW-1133">Transmembrane helix</keyword>
<accession>A0A2W5V8D9</accession>
<reference evidence="2 3" key="1">
    <citation type="submission" date="2017-08" db="EMBL/GenBank/DDBJ databases">
        <title>Infants hospitalized years apart are colonized by the same room-sourced microbial strains.</title>
        <authorList>
            <person name="Brooks B."/>
            <person name="Olm M.R."/>
            <person name="Firek B.A."/>
            <person name="Baker R."/>
            <person name="Thomas B.C."/>
            <person name="Morowitz M.J."/>
            <person name="Banfield J.F."/>
        </authorList>
    </citation>
    <scope>NUCLEOTIDE SEQUENCE [LARGE SCALE GENOMIC DNA]</scope>
    <source>
        <strain evidence="2">S2_003_000_R1_3</strain>
    </source>
</reference>
<keyword evidence="1" id="KW-0812">Transmembrane</keyword>
<protein>
    <recommendedName>
        <fullName evidence="4">Alkaline shock response membrane anchor protein AmaP</fullName>
    </recommendedName>
</protein>
<keyword evidence="1" id="KW-0472">Membrane</keyword>
<sequence>MSHGKSIFLRIIMILVAAILIAGGLWGIGLALHLSPAEKLGEYADTGFWGTLTDKSWYPTVLGVASAILILLGLWFWWLIIDRRRVTKVEAKESADNGRVTVRLDDIASAVSQDLTRYDGIADCKYRSEVDRGQKVLTMTLRCDPHADLDHVRGECRQAASDIVSALPQEDVDTRFLIHLDKAS</sequence>
<dbReference type="AlphaFoldDB" id="A0A2W5V8D9"/>
<name>A0A2W5V8D9_9CORY</name>
<organism evidence="2 3">
    <name type="scientific">Corynebacterium kroppenstedtii</name>
    <dbReference type="NCBI Taxonomy" id="161879"/>
    <lineage>
        <taxon>Bacteria</taxon>
        <taxon>Bacillati</taxon>
        <taxon>Actinomycetota</taxon>
        <taxon>Actinomycetes</taxon>
        <taxon>Mycobacteriales</taxon>
        <taxon>Corynebacteriaceae</taxon>
        <taxon>Corynebacterium</taxon>
    </lineage>
</organism>
<evidence type="ECO:0008006" key="4">
    <source>
        <dbReference type="Google" id="ProtNLM"/>
    </source>
</evidence>
<feature type="transmembrane region" description="Helical" evidence="1">
    <location>
        <begin position="57"/>
        <end position="80"/>
    </location>
</feature>
<dbReference type="EMBL" id="QFRA01000002">
    <property type="protein sequence ID" value="PZR06421.1"/>
    <property type="molecule type" value="Genomic_DNA"/>
</dbReference>
<proteinExistence type="predicted"/>
<gene>
    <name evidence="2" type="ORF">DI525_01200</name>
</gene>
<dbReference type="RefSeq" id="WP_303733992.1">
    <property type="nucleotide sequence ID" value="NZ_CAKZHK010000001.1"/>
</dbReference>
<feature type="transmembrane region" description="Helical" evidence="1">
    <location>
        <begin position="7"/>
        <end position="32"/>
    </location>
</feature>
<comment type="caution">
    <text evidence="2">The sequence shown here is derived from an EMBL/GenBank/DDBJ whole genome shotgun (WGS) entry which is preliminary data.</text>
</comment>
<evidence type="ECO:0000313" key="2">
    <source>
        <dbReference type="EMBL" id="PZR06421.1"/>
    </source>
</evidence>